<name>A0ACC1I3K6_9FUNG</name>
<reference evidence="1" key="1">
    <citation type="submission" date="2022-07" db="EMBL/GenBank/DDBJ databases">
        <title>Phylogenomic reconstructions and comparative analyses of Kickxellomycotina fungi.</title>
        <authorList>
            <person name="Reynolds N.K."/>
            <person name="Stajich J.E."/>
            <person name="Barry K."/>
            <person name="Grigoriev I.V."/>
            <person name="Crous P."/>
            <person name="Smith M.E."/>
        </authorList>
    </citation>
    <scope>NUCLEOTIDE SEQUENCE</scope>
    <source>
        <strain evidence="1">Benny 63K</strain>
    </source>
</reference>
<keyword evidence="2" id="KW-1185">Reference proteome</keyword>
<evidence type="ECO:0000313" key="1">
    <source>
        <dbReference type="EMBL" id="KAJ1884340.1"/>
    </source>
</evidence>
<organism evidence="1 2">
    <name type="scientific">Kickxella alabastrina</name>
    <dbReference type="NCBI Taxonomy" id="61397"/>
    <lineage>
        <taxon>Eukaryota</taxon>
        <taxon>Fungi</taxon>
        <taxon>Fungi incertae sedis</taxon>
        <taxon>Zoopagomycota</taxon>
        <taxon>Kickxellomycotina</taxon>
        <taxon>Kickxellomycetes</taxon>
        <taxon>Kickxellales</taxon>
        <taxon>Kickxellaceae</taxon>
        <taxon>Kickxella</taxon>
    </lineage>
</organism>
<accession>A0ACC1I3K6</accession>
<comment type="caution">
    <text evidence="1">The sequence shown here is derived from an EMBL/GenBank/DDBJ whole genome shotgun (WGS) entry which is preliminary data.</text>
</comment>
<dbReference type="EMBL" id="JANBPG010002878">
    <property type="protein sequence ID" value="KAJ1884340.1"/>
    <property type="molecule type" value="Genomic_DNA"/>
</dbReference>
<gene>
    <name evidence="1" type="primary">TFB4_1</name>
    <name evidence="1" type="ORF">LPJ66_010656</name>
</gene>
<evidence type="ECO:0000313" key="2">
    <source>
        <dbReference type="Proteomes" id="UP001150581"/>
    </source>
</evidence>
<proteinExistence type="predicted"/>
<protein>
    <submittedName>
        <fullName evidence="1">RNA polymerase II transcription factor B subunit 4</fullName>
    </submittedName>
</protein>
<dbReference type="Proteomes" id="UP001150581">
    <property type="component" value="Unassembled WGS sequence"/>
</dbReference>
<sequence length="322" mass="35305">MSEPLESDASLLVVVLDINTSAWSTSPLPLDKALQQIIIFINGYLALKPENKLVVLASNKRECRCLYPVDHTSATPDQDIQVYEQFRVVDASILAGVKNMIINTEPPNANQGIEEAQSLIARALSKALCHIHRVTESTLSKIWPRILVLSAAEDSPREYIALMNSIFAAQKMSVLIDICKIIGRDSVFLQQAAEISGGNYLKVDTARGESLLQTLLFTCLADHYTREILYFPGNEQIDFRATCFCHKKVVDIGFVCSVCLSIFCRPAPVCSTCQTKFSIKLVKTESALSSSSALTSNGKQMLAASEMSAFSLEDEKTATAGK</sequence>